<dbReference type="Gene3D" id="1.20.1280.50">
    <property type="match status" value="1"/>
</dbReference>
<dbReference type="Proteomes" id="UP001213000">
    <property type="component" value="Unassembled WGS sequence"/>
</dbReference>
<feature type="domain" description="F-box" evidence="1">
    <location>
        <begin position="36"/>
        <end position="84"/>
    </location>
</feature>
<reference evidence="2" key="1">
    <citation type="submission" date="2022-07" db="EMBL/GenBank/DDBJ databases">
        <title>Genome Sequence of Leucocoprinus birnbaumii.</title>
        <authorList>
            <person name="Buettner E."/>
        </authorList>
    </citation>
    <scope>NUCLEOTIDE SEQUENCE</scope>
    <source>
        <strain evidence="2">VT141</strain>
    </source>
</reference>
<dbReference type="PROSITE" id="PS50181">
    <property type="entry name" value="FBOX"/>
    <property type="match status" value="1"/>
</dbReference>
<dbReference type="InterPro" id="IPR001810">
    <property type="entry name" value="F-box_dom"/>
</dbReference>
<evidence type="ECO:0000313" key="3">
    <source>
        <dbReference type="Proteomes" id="UP001213000"/>
    </source>
</evidence>
<name>A0AAD5VZS9_9AGAR</name>
<dbReference type="SUPFAM" id="SSF81383">
    <property type="entry name" value="F-box domain"/>
    <property type="match status" value="1"/>
</dbReference>
<dbReference type="EMBL" id="JANIEX010000057">
    <property type="protein sequence ID" value="KAJ3574790.1"/>
    <property type="molecule type" value="Genomic_DNA"/>
</dbReference>
<comment type="caution">
    <text evidence="2">The sequence shown here is derived from an EMBL/GenBank/DDBJ whole genome shotgun (WGS) entry which is preliminary data.</text>
</comment>
<evidence type="ECO:0000259" key="1">
    <source>
        <dbReference type="PROSITE" id="PS50181"/>
    </source>
</evidence>
<proteinExistence type="predicted"/>
<protein>
    <recommendedName>
        <fullName evidence="1">F-box domain-containing protein</fullName>
    </recommendedName>
</protein>
<dbReference type="InterPro" id="IPR036047">
    <property type="entry name" value="F-box-like_dom_sf"/>
</dbReference>
<organism evidence="2 3">
    <name type="scientific">Leucocoprinus birnbaumii</name>
    <dbReference type="NCBI Taxonomy" id="56174"/>
    <lineage>
        <taxon>Eukaryota</taxon>
        <taxon>Fungi</taxon>
        <taxon>Dikarya</taxon>
        <taxon>Basidiomycota</taxon>
        <taxon>Agaricomycotina</taxon>
        <taxon>Agaricomycetes</taxon>
        <taxon>Agaricomycetidae</taxon>
        <taxon>Agaricales</taxon>
        <taxon>Agaricineae</taxon>
        <taxon>Agaricaceae</taxon>
        <taxon>Leucocoprinus</taxon>
    </lineage>
</organism>
<keyword evidence="3" id="KW-1185">Reference proteome</keyword>
<dbReference type="Pfam" id="PF12937">
    <property type="entry name" value="F-box-like"/>
    <property type="match status" value="1"/>
</dbReference>
<gene>
    <name evidence="2" type="ORF">NP233_g1519</name>
</gene>
<dbReference type="AlphaFoldDB" id="A0AAD5VZS9"/>
<evidence type="ECO:0000313" key="2">
    <source>
        <dbReference type="EMBL" id="KAJ3574790.1"/>
    </source>
</evidence>
<sequence length="357" mass="41215">MSTFFDSLYRSSSAIFSTPLPQHLRHPSDQSLHSPFMYLEAFPVELIADILGELDVASLVTCSYLSRRLRCVASDPALNPWRKPILRNLQTHNYEPALKHLSIRTTVPRHNWIDILSVARPSFLLFDATLPNLKESEWKECFTRRFLPGWERWRKDGTWRQLFLRYILLNRNGSANELQMSSRNFNPFAIFNELKLQNDLTHLETWRRVVIELADVRIIAFGVLSRPKTTLSINPNAHMLLRPPGIEWGEAKRNTAGRKRHLSNAEDYIQDYGVYPLRTVISVPNYCTSQFSPSLSTPKTSSPRYKDLPDSEFPFLMLAAFSITGISNVDQYIHKAAASDAVAQSCQLSILYTWWRR</sequence>
<accession>A0AAD5VZS9</accession>